<keyword evidence="2" id="KW-0720">Serine protease</keyword>
<dbReference type="Proteomes" id="UP000076079">
    <property type="component" value="Chromosome"/>
</dbReference>
<feature type="signal peptide" evidence="3">
    <location>
        <begin position="1"/>
        <end position="26"/>
    </location>
</feature>
<accession>A0A143PT85</accession>
<evidence type="ECO:0000256" key="2">
    <source>
        <dbReference type="ARBA" id="ARBA00022825"/>
    </source>
</evidence>
<feature type="domain" description="Peptidase S9 prolyl oligopeptidase catalytic" evidence="4">
    <location>
        <begin position="479"/>
        <end position="684"/>
    </location>
</feature>
<dbReference type="InterPro" id="IPR029058">
    <property type="entry name" value="AB_hydrolase_fold"/>
</dbReference>
<evidence type="ECO:0000313" key="5">
    <source>
        <dbReference type="EMBL" id="AMY11373.1"/>
    </source>
</evidence>
<keyword evidence="6" id="KW-1185">Reference proteome</keyword>
<reference evidence="6" key="2">
    <citation type="submission" date="2016-04" db="EMBL/GenBank/DDBJ databases">
        <title>First Complete Genome Sequence of a Subdivision 6 Acidobacterium.</title>
        <authorList>
            <person name="Huang S."/>
            <person name="Vieira S."/>
            <person name="Bunk B."/>
            <person name="Riedel T."/>
            <person name="Sproeer C."/>
            <person name="Overmann J."/>
        </authorList>
    </citation>
    <scope>NUCLEOTIDE SEQUENCE [LARGE SCALE GENOMIC DNA]</scope>
    <source>
        <strain evidence="6">DSM 100886 HEG_-6_39</strain>
    </source>
</reference>
<sequence length="702" mass="76508" precursor="true">MTLSMRVHRPWMAGVIALAVVAPIAAQTPSPTTPAAPATAQPAAAPRRIVVPDVDRIVSVRDPQRSPDGAWVTYGVSTVDVATDKSDNDIWMAKWDGSERLRLTSTGESESAAKWSPDGKWISFVRQDEKKKAQVWTLSRLGGEAQKLTDVVGGVSDYAWSPDSAQLVVTSRDVDPAAAEDKPDRAPKPIEIETFKFKRDGVGYVDGKLRTHLYLFDIARRATTALTSGAFDDTAPTWSPDGTQIAFLSARSAMREKSAVREVYVVEARAGATPRQLSAKVARHGEPLAWSPDGQKLLYMEGGDPRLDAYEQFHVAVVPAAGGAATLLTPTLDRPVSDAVWSKDGARVTFVVADDREVYVASVPAAGGPITRVTKGQQVVRALAESPADSNFAVTMSTPTQPEEVYALDHGALRKLTGHNDWMAKELTLGTVKPVEFTNKDGVRIGGLLTLPPGVTGASKLPFVLHIHGGPNGQDTFGFMFDREWIAANGYAVLQVNYRGSHGRGQDFQSAIFGDWGNKEVMDLLAGVDWAIKEGIADPARLGIGGWSYGGILTNYTIASDPRFKGAVSGAGSSLQLTMYGTDQYIVQYENEMGQPWKTMDRWMKVSYPFFKVEQIKTPTMFMAGEKDFNVPAIGSEQMYQALKSVGTPTRLVIYPGQFHGITRPSYRRHRLEQWVQWFDTYVKGAPATTPKQPTPTTSEAR</sequence>
<dbReference type="InterPro" id="IPR011659">
    <property type="entry name" value="WD40"/>
</dbReference>
<evidence type="ECO:0000256" key="1">
    <source>
        <dbReference type="ARBA" id="ARBA00022801"/>
    </source>
</evidence>
<name>A0A143PT85_LUTPR</name>
<dbReference type="GO" id="GO:0006508">
    <property type="term" value="P:proteolysis"/>
    <property type="evidence" value="ECO:0007669"/>
    <property type="project" value="InterPro"/>
</dbReference>
<reference evidence="5 6" key="1">
    <citation type="journal article" date="2016" name="Genome Announc.">
        <title>First Complete Genome Sequence of a Subdivision 6 Acidobacterium Strain.</title>
        <authorList>
            <person name="Huang S."/>
            <person name="Vieira S."/>
            <person name="Bunk B."/>
            <person name="Riedel T."/>
            <person name="Sproer C."/>
            <person name="Overmann J."/>
        </authorList>
    </citation>
    <scope>NUCLEOTIDE SEQUENCE [LARGE SCALE GENOMIC DNA]</scope>
    <source>
        <strain evidence="6">DSM 100886 HEG_-6_39</strain>
    </source>
</reference>
<keyword evidence="1 5" id="KW-0378">Hydrolase</keyword>
<dbReference type="Pfam" id="PF00326">
    <property type="entry name" value="Peptidase_S9"/>
    <property type="match status" value="1"/>
</dbReference>
<dbReference type="Gene3D" id="2.120.10.30">
    <property type="entry name" value="TolB, C-terminal domain"/>
    <property type="match status" value="2"/>
</dbReference>
<evidence type="ECO:0000259" key="4">
    <source>
        <dbReference type="Pfam" id="PF00326"/>
    </source>
</evidence>
<gene>
    <name evidence="5" type="primary">ptpA_7</name>
    <name evidence="5" type="ORF">LuPra_04623</name>
</gene>
<protein>
    <submittedName>
        <fullName evidence="5">Prolyl tripeptidyl peptidase</fullName>
        <ecNumber evidence="5">3.4.14.12</ecNumber>
    </submittedName>
</protein>
<dbReference type="SUPFAM" id="SSF82171">
    <property type="entry name" value="DPP6 N-terminal domain-like"/>
    <property type="match status" value="1"/>
</dbReference>
<dbReference type="Gene3D" id="2.120.10.60">
    <property type="entry name" value="Tricorn protease N-terminal domain"/>
    <property type="match status" value="1"/>
</dbReference>
<dbReference type="GO" id="GO:0004252">
    <property type="term" value="F:serine-type endopeptidase activity"/>
    <property type="evidence" value="ECO:0007669"/>
    <property type="project" value="TreeGrafter"/>
</dbReference>
<dbReference type="KEGG" id="abac:LuPra_04623"/>
<dbReference type="PANTHER" id="PTHR42776">
    <property type="entry name" value="SERINE PEPTIDASE S9 FAMILY MEMBER"/>
    <property type="match status" value="1"/>
</dbReference>
<dbReference type="AlphaFoldDB" id="A0A143PT85"/>
<dbReference type="InterPro" id="IPR011042">
    <property type="entry name" value="6-blade_b-propeller_TolB-like"/>
</dbReference>
<organism evidence="5 6">
    <name type="scientific">Luteitalea pratensis</name>
    <dbReference type="NCBI Taxonomy" id="1855912"/>
    <lineage>
        <taxon>Bacteria</taxon>
        <taxon>Pseudomonadati</taxon>
        <taxon>Acidobacteriota</taxon>
        <taxon>Vicinamibacteria</taxon>
        <taxon>Vicinamibacterales</taxon>
        <taxon>Vicinamibacteraceae</taxon>
        <taxon>Luteitalea</taxon>
    </lineage>
</organism>
<evidence type="ECO:0000313" key="6">
    <source>
        <dbReference type="Proteomes" id="UP000076079"/>
    </source>
</evidence>
<dbReference type="EMBL" id="CP015136">
    <property type="protein sequence ID" value="AMY11373.1"/>
    <property type="molecule type" value="Genomic_DNA"/>
</dbReference>
<dbReference type="Gene3D" id="3.40.50.1820">
    <property type="entry name" value="alpha/beta hydrolase"/>
    <property type="match status" value="1"/>
</dbReference>
<proteinExistence type="predicted"/>
<dbReference type="InterPro" id="IPR001375">
    <property type="entry name" value="Peptidase_S9_cat"/>
</dbReference>
<dbReference type="PANTHER" id="PTHR42776:SF27">
    <property type="entry name" value="DIPEPTIDYL PEPTIDASE FAMILY MEMBER 6"/>
    <property type="match status" value="1"/>
</dbReference>
<dbReference type="STRING" id="1855912.LuPra_04623"/>
<keyword evidence="3" id="KW-0732">Signal</keyword>
<dbReference type="SUPFAM" id="SSF53474">
    <property type="entry name" value="alpha/beta-Hydrolases"/>
    <property type="match status" value="1"/>
</dbReference>
<feature type="chain" id="PRO_5007511906" evidence="3">
    <location>
        <begin position="27"/>
        <end position="702"/>
    </location>
</feature>
<evidence type="ECO:0000256" key="3">
    <source>
        <dbReference type="SAM" id="SignalP"/>
    </source>
</evidence>
<dbReference type="Pfam" id="PF07676">
    <property type="entry name" value="PD40"/>
    <property type="match status" value="2"/>
</dbReference>
<keyword evidence="2" id="KW-0645">Protease</keyword>
<dbReference type="EC" id="3.4.14.12" evidence="5"/>